<dbReference type="GO" id="GO:0070402">
    <property type="term" value="F:NADPH binding"/>
    <property type="evidence" value="ECO:0007669"/>
    <property type="project" value="TreeGrafter"/>
</dbReference>
<dbReference type="SUPFAM" id="SSF69796">
    <property type="entry name" value="Thymidylate synthase-complementing protein Thy1"/>
    <property type="match status" value="1"/>
</dbReference>
<dbReference type="GO" id="GO:0006231">
    <property type="term" value="P:dTMP biosynthetic process"/>
    <property type="evidence" value="ECO:0007669"/>
    <property type="project" value="UniProtKB-UniRule"/>
</dbReference>
<keyword evidence="2" id="KW-0175">Coiled coil</keyword>
<dbReference type="EC" id="2.1.1.148" evidence="1"/>
<dbReference type="Gene3D" id="3.30.70.3180">
    <property type="match status" value="2"/>
</dbReference>
<proteinExistence type="predicted"/>
<reference evidence="3 4" key="1">
    <citation type="journal article" date="2016" name="Nat. Commun.">
        <title>Thousands of microbial genomes shed light on interconnected biogeochemical processes in an aquifer system.</title>
        <authorList>
            <person name="Anantharaman K."/>
            <person name="Brown C.T."/>
            <person name="Hug L.A."/>
            <person name="Sharon I."/>
            <person name="Castelle C.J."/>
            <person name="Probst A.J."/>
            <person name="Thomas B.C."/>
            <person name="Singh A."/>
            <person name="Wilkins M.J."/>
            <person name="Karaoz U."/>
            <person name="Brodie E.L."/>
            <person name="Williams K.H."/>
            <person name="Hubbard S.S."/>
            <person name="Banfield J.F."/>
        </authorList>
    </citation>
    <scope>NUCLEOTIDE SEQUENCE [LARGE SCALE GENOMIC DNA]</scope>
</reference>
<dbReference type="InterPro" id="IPR036098">
    <property type="entry name" value="Thymidylate_synthase_ThyX_sf"/>
</dbReference>
<comment type="caution">
    <text evidence="3">The sequence shown here is derived from an EMBL/GenBank/DDBJ whole genome shotgun (WGS) entry which is preliminary data.</text>
</comment>
<dbReference type="GO" id="GO:0050660">
    <property type="term" value="F:flavin adenine dinucleotide binding"/>
    <property type="evidence" value="ECO:0007669"/>
    <property type="project" value="UniProtKB-UniRule"/>
</dbReference>
<accession>A0A1F7X9J8</accession>
<dbReference type="Gene3D" id="6.10.140.450">
    <property type="match status" value="1"/>
</dbReference>
<feature type="coiled-coil region" evidence="2">
    <location>
        <begin position="167"/>
        <end position="194"/>
    </location>
</feature>
<evidence type="ECO:0000313" key="3">
    <source>
        <dbReference type="EMBL" id="OGM11005.1"/>
    </source>
</evidence>
<dbReference type="PANTHER" id="PTHR34934:SF1">
    <property type="entry name" value="FLAVIN-DEPENDENT THYMIDYLATE SYNTHASE"/>
    <property type="match status" value="1"/>
</dbReference>
<dbReference type="InterPro" id="IPR003669">
    <property type="entry name" value="Thymidylate_synthase_ThyX"/>
</dbReference>
<organism evidence="3 4">
    <name type="scientific">Candidatus Woesebacteria bacterium RBG_16_34_12</name>
    <dbReference type="NCBI Taxonomy" id="1802480"/>
    <lineage>
        <taxon>Bacteria</taxon>
        <taxon>Candidatus Woeseibacteriota</taxon>
    </lineage>
</organism>
<evidence type="ECO:0000313" key="4">
    <source>
        <dbReference type="Proteomes" id="UP000177053"/>
    </source>
</evidence>
<protein>
    <recommendedName>
        <fullName evidence="1">FAD-dependent thymidylate synthase</fullName>
        <ecNumber evidence="1">2.1.1.148</ecNumber>
    </recommendedName>
</protein>
<dbReference type="EMBL" id="MGFS01000027">
    <property type="protein sequence ID" value="OGM11005.1"/>
    <property type="molecule type" value="Genomic_DNA"/>
</dbReference>
<dbReference type="Pfam" id="PF02511">
    <property type="entry name" value="Thy1"/>
    <property type="match status" value="1"/>
</dbReference>
<gene>
    <name evidence="3" type="ORF">A2Z22_04035</name>
</gene>
<evidence type="ECO:0000256" key="1">
    <source>
        <dbReference type="NCBIfam" id="TIGR02170"/>
    </source>
</evidence>
<dbReference type="NCBIfam" id="TIGR02170">
    <property type="entry name" value="thyX"/>
    <property type="match status" value="1"/>
</dbReference>
<evidence type="ECO:0000256" key="2">
    <source>
        <dbReference type="SAM" id="Coils"/>
    </source>
</evidence>
<dbReference type="Proteomes" id="UP000177053">
    <property type="component" value="Unassembled WGS sequence"/>
</dbReference>
<dbReference type="GO" id="GO:0004799">
    <property type="term" value="F:thymidylate synthase activity"/>
    <property type="evidence" value="ECO:0007669"/>
    <property type="project" value="TreeGrafter"/>
</dbReference>
<dbReference type="GO" id="GO:0050797">
    <property type="term" value="F:thymidylate synthase (FAD) activity"/>
    <property type="evidence" value="ECO:0007669"/>
    <property type="project" value="UniProtKB-UniRule"/>
</dbReference>
<sequence length="293" mass="33415">MKIKKTFYPSYHAKVYQTKNGTSYLKDAGVVLLAQSIPNYAGLNKFLQGFDKNLNFSDYLKDKVKLDPAISLTKFAGQTCYMSFSPKRTLNKDADRYLTNIISSGHGSVLEHANFTFLLYGISRSLTHELVRHRAGMAYSQESQRYVGGPVLRFVERPEFQKDKILHKKFEERIDRVAQEYEGYADRLGDLQKQGLEIVSGEKVTDQRKKIRQAARAVLTNETEAVIVTTGNLRAWRHIIAMRASDHAEIEIRKAMYKIFICLRKVCPLAFADFKALDLADGTKVVKSDYPKV</sequence>
<dbReference type="PANTHER" id="PTHR34934">
    <property type="entry name" value="FLAVIN-DEPENDENT THYMIDYLATE SYNTHASE"/>
    <property type="match status" value="1"/>
</dbReference>
<dbReference type="CDD" id="cd20175">
    <property type="entry name" value="ThyX"/>
    <property type="match status" value="1"/>
</dbReference>
<dbReference type="AlphaFoldDB" id="A0A1F7X9J8"/>
<dbReference type="PROSITE" id="PS51331">
    <property type="entry name" value="THYX"/>
    <property type="match status" value="1"/>
</dbReference>
<name>A0A1F7X9J8_9BACT</name>